<dbReference type="InterPro" id="IPR050409">
    <property type="entry name" value="E3_ubiq-protein_ligase"/>
</dbReference>
<dbReference type="Gene3D" id="3.30.2410.10">
    <property type="entry name" value="Hect, E3 ligase catalytic domain"/>
    <property type="match status" value="1"/>
</dbReference>
<evidence type="ECO:0000256" key="1">
    <source>
        <dbReference type="ARBA" id="ARBA00000885"/>
    </source>
</evidence>
<dbReference type="OrthoDB" id="8068875at2759"/>
<evidence type="ECO:0000256" key="5">
    <source>
        <dbReference type="ARBA" id="ARBA00022786"/>
    </source>
</evidence>
<evidence type="ECO:0000313" key="9">
    <source>
        <dbReference type="Proteomes" id="UP000037035"/>
    </source>
</evidence>
<comment type="caution">
    <text evidence="8">The sequence shown here is derived from an EMBL/GenBank/DDBJ whole genome shotgun (WGS) entry which is preliminary data.</text>
</comment>
<evidence type="ECO:0000256" key="2">
    <source>
        <dbReference type="ARBA" id="ARBA00004906"/>
    </source>
</evidence>
<reference evidence="8 9" key="1">
    <citation type="submission" date="2015-08" db="EMBL/GenBank/DDBJ databases">
        <title>Next Generation Sequencing and Analysis of the Genome of Puccinia sorghi L Schw, the Causal Agent of Maize Common Rust.</title>
        <authorList>
            <person name="Rochi L."/>
            <person name="Burguener G."/>
            <person name="Darino M."/>
            <person name="Turjanski A."/>
            <person name="Kreff E."/>
            <person name="Dieguez M.J."/>
            <person name="Sacco F."/>
        </authorList>
    </citation>
    <scope>NUCLEOTIDE SEQUENCE [LARGE SCALE GENOMIC DNA]</scope>
    <source>
        <strain evidence="8 9">RO10H11247</strain>
    </source>
</reference>
<name>A0A0L6V3Z4_9BASI</name>
<dbReference type="GO" id="GO:0000209">
    <property type="term" value="P:protein polyubiquitination"/>
    <property type="evidence" value="ECO:0007669"/>
    <property type="project" value="TreeGrafter"/>
</dbReference>
<dbReference type="PANTHER" id="PTHR11254:SF67">
    <property type="entry name" value="E3 UBIQUITIN-PROTEIN LIGASE HUWE1"/>
    <property type="match status" value="1"/>
</dbReference>
<comment type="pathway">
    <text evidence="2">Protein modification; protein ubiquitination.</text>
</comment>
<comment type="catalytic activity">
    <reaction evidence="1">
        <text>S-ubiquitinyl-[E2 ubiquitin-conjugating enzyme]-L-cysteine + [acceptor protein]-L-lysine = [E2 ubiquitin-conjugating enzyme]-L-cysteine + N(6)-ubiquitinyl-[acceptor protein]-L-lysine.</text>
        <dbReference type="EC" id="2.3.2.26"/>
    </reaction>
</comment>
<evidence type="ECO:0000313" key="8">
    <source>
        <dbReference type="EMBL" id="KNZ55491.1"/>
    </source>
</evidence>
<feature type="domain" description="HECT" evidence="7">
    <location>
        <begin position="19"/>
        <end position="64"/>
    </location>
</feature>
<keyword evidence="9" id="KW-1185">Reference proteome</keyword>
<evidence type="ECO:0000256" key="3">
    <source>
        <dbReference type="ARBA" id="ARBA00012485"/>
    </source>
</evidence>
<gene>
    <name evidence="8" type="ORF">VP01_2663g8</name>
</gene>
<dbReference type="GO" id="GO:0006511">
    <property type="term" value="P:ubiquitin-dependent protein catabolic process"/>
    <property type="evidence" value="ECO:0007669"/>
    <property type="project" value="TreeGrafter"/>
</dbReference>
<dbReference type="EMBL" id="LAVV01007572">
    <property type="protein sequence ID" value="KNZ55491.1"/>
    <property type="molecule type" value="Genomic_DNA"/>
</dbReference>
<evidence type="ECO:0000256" key="6">
    <source>
        <dbReference type="PROSITE-ProRule" id="PRU00104"/>
    </source>
</evidence>
<dbReference type="EC" id="2.3.2.26" evidence="3"/>
<organism evidence="8 9">
    <name type="scientific">Puccinia sorghi</name>
    <dbReference type="NCBI Taxonomy" id="27349"/>
    <lineage>
        <taxon>Eukaryota</taxon>
        <taxon>Fungi</taxon>
        <taxon>Dikarya</taxon>
        <taxon>Basidiomycota</taxon>
        <taxon>Pucciniomycotina</taxon>
        <taxon>Pucciniomycetes</taxon>
        <taxon>Pucciniales</taxon>
        <taxon>Pucciniaceae</taxon>
        <taxon>Puccinia</taxon>
    </lineage>
</organism>
<protein>
    <recommendedName>
        <fullName evidence="3">HECT-type E3 ubiquitin transferase</fullName>
        <ecNumber evidence="3">2.3.2.26</ecNumber>
    </recommendedName>
</protein>
<dbReference type="PROSITE" id="PS50237">
    <property type="entry name" value="HECT"/>
    <property type="match status" value="1"/>
</dbReference>
<sequence>MLSRRDLMKSSPEIFDSTVTWFWRAVRSFGQEERAKLLQFATGSSRVPLEGFGALQGAQGATKVSSSSMLHRLISHVWMSNTDFVFLLSCSFRWSMHTLRMYYLVLIHVSTRLSMLSPKYFFFLHQLITGY</sequence>
<dbReference type="InterPro" id="IPR000569">
    <property type="entry name" value="HECT_dom"/>
</dbReference>
<comment type="caution">
    <text evidence="6">Lacks conserved residue(s) required for the propagation of feature annotation.</text>
</comment>
<proteinExistence type="predicted"/>
<dbReference type="GO" id="GO:0061630">
    <property type="term" value="F:ubiquitin protein ligase activity"/>
    <property type="evidence" value="ECO:0007669"/>
    <property type="project" value="UniProtKB-EC"/>
</dbReference>
<dbReference type="AlphaFoldDB" id="A0A0L6V3Z4"/>
<dbReference type="GO" id="GO:0005634">
    <property type="term" value="C:nucleus"/>
    <property type="evidence" value="ECO:0007669"/>
    <property type="project" value="TreeGrafter"/>
</dbReference>
<dbReference type="InterPro" id="IPR035983">
    <property type="entry name" value="Hect_E3_ubiquitin_ligase"/>
</dbReference>
<dbReference type="GO" id="GO:0005737">
    <property type="term" value="C:cytoplasm"/>
    <property type="evidence" value="ECO:0007669"/>
    <property type="project" value="TreeGrafter"/>
</dbReference>
<accession>A0A0L6V3Z4</accession>
<dbReference type="PANTHER" id="PTHR11254">
    <property type="entry name" value="HECT DOMAIN UBIQUITIN-PROTEIN LIGASE"/>
    <property type="match status" value="1"/>
</dbReference>
<dbReference type="STRING" id="27349.A0A0L6V3Z4"/>
<evidence type="ECO:0000259" key="7">
    <source>
        <dbReference type="PROSITE" id="PS50237"/>
    </source>
</evidence>
<keyword evidence="4" id="KW-0808">Transferase</keyword>
<dbReference type="SUPFAM" id="SSF56204">
    <property type="entry name" value="Hect, E3 ligase catalytic domain"/>
    <property type="match status" value="1"/>
</dbReference>
<keyword evidence="5 6" id="KW-0833">Ubl conjugation pathway</keyword>
<dbReference type="VEuPathDB" id="FungiDB:VP01_2663g8"/>
<dbReference type="Pfam" id="PF00632">
    <property type="entry name" value="HECT"/>
    <property type="match status" value="1"/>
</dbReference>
<dbReference type="Proteomes" id="UP000037035">
    <property type="component" value="Unassembled WGS sequence"/>
</dbReference>
<evidence type="ECO:0000256" key="4">
    <source>
        <dbReference type="ARBA" id="ARBA00022679"/>
    </source>
</evidence>